<dbReference type="EMBL" id="MN740654">
    <property type="protein sequence ID" value="QHS79814.1"/>
    <property type="molecule type" value="Genomic_DNA"/>
</dbReference>
<sequence length="87" mass="10159">MPSLAQLRDQLRNAKHIVHIAHTGKHPVSGKEDTMIFEMYKKKPELVRQAEENVVALESAIRAKESKPRKTRKVKKGGRTRRHRRHM</sequence>
<proteinExistence type="predicted"/>
<dbReference type="AlphaFoldDB" id="A0A6C0AJ38"/>
<reference evidence="2" key="1">
    <citation type="journal article" date="2020" name="Nature">
        <title>Giant virus diversity and host interactions through global metagenomics.</title>
        <authorList>
            <person name="Schulz F."/>
            <person name="Roux S."/>
            <person name="Paez-Espino D."/>
            <person name="Jungbluth S."/>
            <person name="Walsh D.A."/>
            <person name="Denef V.J."/>
            <person name="McMahon K.D."/>
            <person name="Konstantinidis K.T."/>
            <person name="Eloe-Fadrosh E.A."/>
            <person name="Kyrpides N.C."/>
            <person name="Woyke T."/>
        </authorList>
    </citation>
    <scope>NUCLEOTIDE SEQUENCE</scope>
    <source>
        <strain evidence="2">GVMAG-S-1035303-20</strain>
    </source>
</reference>
<protein>
    <submittedName>
        <fullName evidence="2">Uncharacterized protein</fullName>
    </submittedName>
</protein>
<evidence type="ECO:0000313" key="2">
    <source>
        <dbReference type="EMBL" id="QHS79814.1"/>
    </source>
</evidence>
<evidence type="ECO:0000256" key="1">
    <source>
        <dbReference type="SAM" id="MobiDB-lite"/>
    </source>
</evidence>
<organism evidence="2">
    <name type="scientific">viral metagenome</name>
    <dbReference type="NCBI Taxonomy" id="1070528"/>
    <lineage>
        <taxon>unclassified sequences</taxon>
        <taxon>metagenomes</taxon>
        <taxon>organismal metagenomes</taxon>
    </lineage>
</organism>
<name>A0A6C0AJ38_9ZZZZ</name>
<feature type="region of interest" description="Disordered" evidence="1">
    <location>
        <begin position="63"/>
        <end position="87"/>
    </location>
</feature>
<feature type="compositionally biased region" description="Basic residues" evidence="1">
    <location>
        <begin position="69"/>
        <end position="87"/>
    </location>
</feature>
<accession>A0A6C0AJ38</accession>